<reference evidence="2 3" key="1">
    <citation type="submission" date="2014-09" db="EMBL/GenBank/DDBJ databases">
        <authorList>
            <person name="Hornung B.V."/>
        </authorList>
    </citation>
    <scope>NUCLEOTIDE SEQUENCE [LARGE SCALE GENOMIC DNA]</scope>
    <source>
        <strain evidence="2 3">FRIFI</strain>
    </source>
</reference>
<gene>
    <name evidence="2" type="ORF">FRIFI_1149</name>
</gene>
<protein>
    <submittedName>
        <fullName evidence="2">Uncharacterized protein</fullName>
    </submittedName>
</protein>
<organism evidence="2 3">
    <name type="scientific">Romboutsia hominis</name>
    <dbReference type="NCBI Taxonomy" id="1507512"/>
    <lineage>
        <taxon>Bacteria</taxon>
        <taxon>Bacillati</taxon>
        <taxon>Bacillota</taxon>
        <taxon>Clostridia</taxon>
        <taxon>Peptostreptococcales</taxon>
        <taxon>Peptostreptococcaceae</taxon>
        <taxon>Romboutsia</taxon>
    </lineage>
</organism>
<dbReference type="AlphaFoldDB" id="A0A2P2BQQ1"/>
<proteinExistence type="predicted"/>
<keyword evidence="1" id="KW-0812">Transmembrane</keyword>
<accession>A0A2P2BQQ1</accession>
<sequence>MIKIYVINFLIGLFILLLMKIFRVKNAYTNFLLIIAIPFLGIIYILFIYLFKFFIKSDNGQYLIDKENEYDRNISLLIREAELKNKKDLIPIEDALNLNDHSIKRNLVIEMLKEDSYKYLEFLLKALKDEDSETSHYAATAITQLKSKLTVAIQDMEVEYYKNSKNKEVSKEYIKALKECIDSNLIDKKERTRLTYSYKLALENYIRDIEDDENYLNELIKIYIDIKNYDKAIIYSYKYMKKFVQSYKPYMFLLEVYYTLNDKKNFEKVIKSLRESDIKLDKEGLDILRFWIEGDNSV</sequence>
<keyword evidence="1" id="KW-0472">Membrane</keyword>
<evidence type="ECO:0000256" key="1">
    <source>
        <dbReference type="SAM" id="Phobius"/>
    </source>
</evidence>
<feature type="transmembrane region" description="Helical" evidence="1">
    <location>
        <begin position="5"/>
        <end position="22"/>
    </location>
</feature>
<name>A0A2P2BQQ1_9FIRM</name>
<feature type="transmembrane region" description="Helical" evidence="1">
    <location>
        <begin position="28"/>
        <end position="51"/>
    </location>
</feature>
<dbReference type="KEGG" id="rhom:FRIFI_1149"/>
<evidence type="ECO:0000313" key="2">
    <source>
        <dbReference type="EMBL" id="CEI72688.1"/>
    </source>
</evidence>
<evidence type="ECO:0000313" key="3">
    <source>
        <dbReference type="Proteomes" id="UP000245695"/>
    </source>
</evidence>
<keyword evidence="1" id="KW-1133">Transmembrane helix</keyword>
<keyword evidence="3" id="KW-1185">Reference proteome</keyword>
<dbReference type="EMBL" id="LN650648">
    <property type="protein sequence ID" value="CEI72688.1"/>
    <property type="molecule type" value="Genomic_DNA"/>
</dbReference>
<dbReference type="Proteomes" id="UP000245695">
    <property type="component" value="Chromosome 1"/>
</dbReference>